<organism evidence="3 4">
    <name type="scientific">Sphingobacterium ginsenosidimutans</name>
    <dbReference type="NCBI Taxonomy" id="687845"/>
    <lineage>
        <taxon>Bacteria</taxon>
        <taxon>Pseudomonadati</taxon>
        <taxon>Bacteroidota</taxon>
        <taxon>Sphingobacteriia</taxon>
        <taxon>Sphingobacteriales</taxon>
        <taxon>Sphingobacteriaceae</taxon>
        <taxon>Sphingobacterium</taxon>
    </lineage>
</organism>
<reference evidence="4" key="1">
    <citation type="journal article" date="2019" name="Int. J. Syst. Evol. Microbiol.">
        <title>The Global Catalogue of Microorganisms (GCM) 10K type strain sequencing project: providing services to taxonomists for standard genome sequencing and annotation.</title>
        <authorList>
            <consortium name="The Broad Institute Genomics Platform"/>
            <consortium name="The Broad Institute Genome Sequencing Center for Infectious Disease"/>
            <person name="Wu L."/>
            <person name="Ma J."/>
        </authorList>
    </citation>
    <scope>NUCLEOTIDE SEQUENCE [LARGE SCALE GENOMIC DNA]</scope>
    <source>
        <strain evidence="4">JCM 16722</strain>
    </source>
</reference>
<dbReference type="Pfam" id="PF00106">
    <property type="entry name" value="adh_short"/>
    <property type="match status" value="1"/>
</dbReference>
<dbReference type="InterPro" id="IPR002347">
    <property type="entry name" value="SDR_fam"/>
</dbReference>
<accession>A0ABP7ZQS1</accession>
<gene>
    <name evidence="3" type="primary">fabG_1</name>
    <name evidence="3" type="ORF">GCM10022218_02620</name>
</gene>
<dbReference type="PANTHER" id="PTHR43639:SF1">
    <property type="entry name" value="SHORT-CHAIN DEHYDROGENASE_REDUCTASE FAMILY PROTEIN"/>
    <property type="match status" value="1"/>
</dbReference>
<name>A0ABP7ZQS1_9SPHI</name>
<comment type="similarity">
    <text evidence="1">Belongs to the short-chain dehydrogenases/reductases (SDR) family.</text>
</comment>
<keyword evidence="2" id="KW-0560">Oxidoreductase</keyword>
<dbReference type="Gene3D" id="3.40.50.720">
    <property type="entry name" value="NAD(P)-binding Rossmann-like Domain"/>
    <property type="match status" value="1"/>
</dbReference>
<evidence type="ECO:0000313" key="4">
    <source>
        <dbReference type="Proteomes" id="UP001500167"/>
    </source>
</evidence>
<evidence type="ECO:0000256" key="2">
    <source>
        <dbReference type="ARBA" id="ARBA00023002"/>
    </source>
</evidence>
<dbReference type="PANTHER" id="PTHR43639">
    <property type="entry name" value="OXIDOREDUCTASE, SHORT-CHAIN DEHYDROGENASE/REDUCTASE FAMILY (AFU_ORTHOLOGUE AFUA_5G02870)"/>
    <property type="match status" value="1"/>
</dbReference>
<evidence type="ECO:0000313" key="3">
    <source>
        <dbReference type="EMBL" id="GAA4168159.1"/>
    </source>
</evidence>
<dbReference type="Proteomes" id="UP001500167">
    <property type="component" value="Unassembled WGS sequence"/>
</dbReference>
<dbReference type="RefSeq" id="WP_346083788.1">
    <property type="nucleotide sequence ID" value="NZ_BAAAZK010000002.1"/>
</dbReference>
<proteinExistence type="inferred from homology"/>
<dbReference type="SUPFAM" id="SSF51735">
    <property type="entry name" value="NAD(P)-binding Rossmann-fold domains"/>
    <property type="match status" value="1"/>
</dbReference>
<protein>
    <submittedName>
        <fullName evidence="3">3-oxoacyl-[acyl-carrier-protein] reductase</fullName>
    </submittedName>
</protein>
<comment type="caution">
    <text evidence="3">The sequence shown here is derived from an EMBL/GenBank/DDBJ whole genome shotgun (WGS) entry which is preliminary data.</text>
</comment>
<dbReference type="PRINTS" id="PR00081">
    <property type="entry name" value="GDHRDH"/>
</dbReference>
<dbReference type="EMBL" id="BAAAZK010000002">
    <property type="protein sequence ID" value="GAA4168159.1"/>
    <property type="molecule type" value="Genomic_DNA"/>
</dbReference>
<dbReference type="InterPro" id="IPR036291">
    <property type="entry name" value="NAD(P)-bd_dom_sf"/>
</dbReference>
<dbReference type="CDD" id="cd05233">
    <property type="entry name" value="SDR_c"/>
    <property type="match status" value="1"/>
</dbReference>
<sequence length="241" mass="27298">MKKYALVTGGTKGIGKGIVEKLLRRGYHVITTYRKDETARDSMLVEFKRFEDQLLLLKLDHSDNLQTLRLTTYIKENVPYLNCIVCNAGQTVRKDLRELSLTDWNTVMDVTLTSHFIIIRELIDLIASNARIVFVGSLMGLYPHAKSLPYGVSKAALHALAQNLVKEFSDTETTVNTIVPGFVETDWQKDKSIEMRQNIVEKTAIKRFATVNEITNACMFCIDNEFVNGAMIEMSGGYCFK</sequence>
<keyword evidence="4" id="KW-1185">Reference proteome</keyword>
<evidence type="ECO:0000256" key="1">
    <source>
        <dbReference type="ARBA" id="ARBA00006484"/>
    </source>
</evidence>